<proteinExistence type="predicted"/>
<dbReference type="HOGENOM" id="CLU_1092584_0_0_11"/>
<dbReference type="RefSeq" id="WP_045077449.1">
    <property type="nucleotide sequence ID" value="NZ_CP011005.1"/>
</dbReference>
<keyword evidence="1" id="KW-0472">Membrane</keyword>
<keyword evidence="1" id="KW-1133">Transmembrane helix</keyword>
<sequence>MAEAAKPARKKIVRATMIVAVLLAAWHIFASFLWIAPPSPLRQVVPGTALTNYMIPFFGQSWSVFAPEPINGDYTLLVRAKVDKDGKQETTDWVNATKVEISMIHYNLFPPRAGIQSTELASEFKGNWDALTADHKVIVKLGYFNGTDWRNRLDAKLKSYPSANLVPAYMGSEYMITAYSTQVAKAVWGDKVSQVQFQVYRQNVTPFENRNTPGQEPQPKQIADVGWRGLITAPGQSDEDFSSVFKAAYDRLQK</sequence>
<dbReference type="KEGG" id="ari:UM93_13290"/>
<protein>
    <submittedName>
        <fullName evidence="2">Uncharacterized protein</fullName>
    </submittedName>
</protein>
<evidence type="ECO:0000256" key="1">
    <source>
        <dbReference type="SAM" id="Phobius"/>
    </source>
</evidence>
<dbReference type="Proteomes" id="UP000061839">
    <property type="component" value="Chromosome"/>
</dbReference>
<reference evidence="2 3" key="1">
    <citation type="journal article" date="2015" name="Genome Announc.">
        <title>Complete Genome Sequencing of Protease-Producing Novel Arthrobacter sp. Strain IHBB 11108 Using PacBio Single-Molecule Real-Time Sequencing Technology.</title>
        <authorList>
            <person name="Kiran S."/>
            <person name="Swarnkar M.K."/>
            <person name="Pal M."/>
            <person name="Thakur R."/>
            <person name="Tewari R."/>
            <person name="Singh A.K."/>
            <person name="Gulati A."/>
        </authorList>
    </citation>
    <scope>NUCLEOTIDE SEQUENCE [LARGE SCALE GENOMIC DNA]</scope>
    <source>
        <strain evidence="2 3">IHBB 11108</strain>
    </source>
</reference>
<feature type="transmembrane region" description="Helical" evidence="1">
    <location>
        <begin position="12"/>
        <end position="36"/>
    </location>
</feature>
<dbReference type="AlphaFoldDB" id="A0A0D4C429"/>
<name>A0A0D4C429_9MICC</name>
<keyword evidence="3" id="KW-1185">Reference proteome</keyword>
<dbReference type="OrthoDB" id="9342777at2"/>
<gene>
    <name evidence="2" type="ORF">UM93_13290</name>
</gene>
<dbReference type="EMBL" id="CP011005">
    <property type="protein sequence ID" value="AJT43136.1"/>
    <property type="molecule type" value="Genomic_DNA"/>
</dbReference>
<evidence type="ECO:0000313" key="2">
    <source>
        <dbReference type="EMBL" id="AJT43136.1"/>
    </source>
</evidence>
<keyword evidence="1" id="KW-0812">Transmembrane</keyword>
<evidence type="ECO:0000313" key="3">
    <source>
        <dbReference type="Proteomes" id="UP000061839"/>
    </source>
</evidence>
<organism evidence="2 3">
    <name type="scientific">Psychromicrobium lacuslunae</name>
    <dbReference type="NCBI Taxonomy" id="1618207"/>
    <lineage>
        <taxon>Bacteria</taxon>
        <taxon>Bacillati</taxon>
        <taxon>Actinomycetota</taxon>
        <taxon>Actinomycetes</taxon>
        <taxon>Micrococcales</taxon>
        <taxon>Micrococcaceae</taxon>
        <taxon>Psychromicrobium</taxon>
    </lineage>
</organism>
<dbReference type="PATRIC" id="fig|1618207.4.peg.2694"/>
<accession>A0A0D4C429</accession>
<dbReference type="InterPro" id="IPR043857">
    <property type="entry name" value="DUF5819"/>
</dbReference>
<dbReference type="Pfam" id="PF19136">
    <property type="entry name" value="DUF5819"/>
    <property type="match status" value="1"/>
</dbReference>